<sequence length="873" mass="101269">MLSSILDTQEGAISMKPSEIDLRNELDRELTKRMFDDEYINNSNDKSIHFTEPNELQEWINSDISTLIPPYDILFPWLHSYSTDSPPRGVGRTMIIRSRQIVDFETLEDSGILKNSVEPNDIFVAWSDSINHNMLRFYLKNYSILENLSTIKDFLGEIVDWIVERLSINLSNIQKNIIIKVCIHFKILPFLKTDFESIKEFCGSNRDKVGVTVTSNSDKSSDALWKQYTNSFRRFDLQCAKMLELSSKVVLYCLNEKDHHIHDSCEYCVNFRFILSLAMTLLDRKDGSSYCKDKIYILKHMGYKTIPKSLIGTPPLNNIVKRGEENSEINSSITSPYDAILFNNWDRAFKIHEKLEMAKLTSRSCIDLEHSFWCGNTTDFRIIKFFNLNDNVYNNKKFKLEDNKKYSYYSPENSITVLPSIDLSIQNNNNKNEMEPNKFDTSNLERNLFNIPFVECQEMKDVERNLFIRCSENASLLSTEQLWDTLCHTLNVTLDPQQDILFSFPSSGSIGLGSLNISSIGNILNTCYFMYIISRRTNYKTLLHCRDGYTEITFLLVTYLLFLWDISLEEVIIKLNTDCERPFYLFQTDIQVLNHLQLLIRSFSPKRKENFQRYNNYPLNDIPEPLEIDSEMFSNIFFAKLPDTDINLNKLNGPLPSRILNHLYLGSLEHAQSPALLKRLGITHIVSVGEIISWVKPNLTSTIIDVRNRGMSTTNNIHVVKSSVREQRSATITTGDTTHLSSTSIHQFVQDGFNILKINNLQDNGFDCITGQLEEILKFIDVAYKEGGKVLVHCMVGVSRSATVCIAECMKRFRCEVLKAYLYVRVRRLNIIIQPNLMFMYDLLKWQEALGIKREMNWHIICRNILELNKRYV</sequence>
<dbReference type="PROSITE" id="PS00383">
    <property type="entry name" value="TYR_PHOSPHATASE_1"/>
    <property type="match status" value="1"/>
</dbReference>
<dbReference type="SMART" id="SM00195">
    <property type="entry name" value="DSPc"/>
    <property type="match status" value="1"/>
</dbReference>
<accession>A0A1X7R0P2</accession>
<feature type="domain" description="Tyrosine specific protein phosphatases" evidence="4">
    <location>
        <begin position="774"/>
        <end position="839"/>
    </location>
</feature>
<dbReference type="OrthoDB" id="273181at2759"/>
<feature type="domain" description="Tyrosine-protein phosphatase" evidence="3">
    <location>
        <begin position="655"/>
        <end position="852"/>
    </location>
</feature>
<evidence type="ECO:0000256" key="2">
    <source>
        <dbReference type="ARBA" id="ARBA00022912"/>
    </source>
</evidence>
<protein>
    <submittedName>
        <fullName evidence="5">Similar to Saccharomyces cerevisiae YBR276C PPS1 Protein phosphatase with specificity for serine, threonine, and tyrosine residues</fullName>
    </submittedName>
</protein>
<dbReference type="STRING" id="1789683.A0A1X7R0P2"/>
<reference evidence="5 6" key="1">
    <citation type="submission" date="2017-04" db="EMBL/GenBank/DDBJ databases">
        <authorList>
            <person name="Afonso C.L."/>
            <person name="Miller P.J."/>
            <person name="Scott M.A."/>
            <person name="Spackman E."/>
            <person name="Goraichik I."/>
            <person name="Dimitrov K.M."/>
            <person name="Suarez D.L."/>
            <person name="Swayne D.E."/>
        </authorList>
    </citation>
    <scope>NUCLEOTIDE SEQUENCE [LARGE SCALE GENOMIC DNA]</scope>
</reference>
<dbReference type="PANTHER" id="PTHR47550">
    <property type="entry name" value="DUAL SPECIFICITY PROTEIN PHOSPHATASE PPS1"/>
    <property type="match status" value="1"/>
</dbReference>
<dbReference type="InterPro" id="IPR000387">
    <property type="entry name" value="Tyr_Pase_dom"/>
</dbReference>
<keyword evidence="1" id="KW-0378">Hydrolase</keyword>
<dbReference type="InterPro" id="IPR000340">
    <property type="entry name" value="Dual-sp_phosphatase_cat-dom"/>
</dbReference>
<dbReference type="InterPro" id="IPR029021">
    <property type="entry name" value="Prot-tyrosine_phosphatase-like"/>
</dbReference>
<dbReference type="GO" id="GO:0005634">
    <property type="term" value="C:nucleus"/>
    <property type="evidence" value="ECO:0007669"/>
    <property type="project" value="GOC"/>
</dbReference>
<proteinExistence type="predicted"/>
<dbReference type="PANTHER" id="PTHR47550:SF1">
    <property type="entry name" value="DUAL SPECIFICITY PROTEIN PHOSPHATASE PPS1"/>
    <property type="match status" value="1"/>
</dbReference>
<dbReference type="GO" id="GO:0033260">
    <property type="term" value="P:nuclear DNA replication"/>
    <property type="evidence" value="ECO:0007669"/>
    <property type="project" value="TreeGrafter"/>
</dbReference>
<evidence type="ECO:0000313" key="5">
    <source>
        <dbReference type="EMBL" id="SMN19272.1"/>
    </source>
</evidence>
<evidence type="ECO:0000259" key="4">
    <source>
        <dbReference type="PROSITE" id="PS50056"/>
    </source>
</evidence>
<dbReference type="EMBL" id="FXLY01000003">
    <property type="protein sequence ID" value="SMN19272.1"/>
    <property type="molecule type" value="Genomic_DNA"/>
</dbReference>
<dbReference type="InterPro" id="IPR016130">
    <property type="entry name" value="Tyr_Pase_AS"/>
</dbReference>
<dbReference type="PROSITE" id="PS50056">
    <property type="entry name" value="TYR_PHOSPHATASE_2"/>
    <property type="match status" value="1"/>
</dbReference>
<name>A0A1X7R0P2_9SACH</name>
<evidence type="ECO:0000256" key="1">
    <source>
        <dbReference type="ARBA" id="ARBA00022801"/>
    </source>
</evidence>
<dbReference type="GO" id="GO:0008138">
    <property type="term" value="F:protein tyrosine/serine/threonine phosphatase activity"/>
    <property type="evidence" value="ECO:0007669"/>
    <property type="project" value="TreeGrafter"/>
</dbReference>
<dbReference type="Pfam" id="PF00782">
    <property type="entry name" value="DSPc"/>
    <property type="match status" value="1"/>
</dbReference>
<evidence type="ECO:0000259" key="3">
    <source>
        <dbReference type="PROSITE" id="PS50054"/>
    </source>
</evidence>
<dbReference type="PROSITE" id="PS50054">
    <property type="entry name" value="TYR_PHOSPHATASE_DUAL"/>
    <property type="match status" value="1"/>
</dbReference>
<gene>
    <name evidence="5" type="ORF">KASA_0P04576G</name>
</gene>
<dbReference type="Proteomes" id="UP000196158">
    <property type="component" value="Unassembled WGS sequence"/>
</dbReference>
<keyword evidence="2" id="KW-0904">Protein phosphatase</keyword>
<dbReference type="AlphaFoldDB" id="A0A1X7R0P2"/>
<dbReference type="InterPro" id="IPR020422">
    <property type="entry name" value="TYR_PHOSPHATASE_DUAL_dom"/>
</dbReference>
<dbReference type="InterPro" id="IPR053239">
    <property type="entry name" value="Dual_spec_PTase"/>
</dbReference>
<evidence type="ECO:0000313" key="6">
    <source>
        <dbReference type="Proteomes" id="UP000196158"/>
    </source>
</evidence>
<keyword evidence="6" id="KW-1185">Reference proteome</keyword>
<dbReference type="Gene3D" id="3.90.190.10">
    <property type="entry name" value="Protein tyrosine phosphatase superfamily"/>
    <property type="match status" value="1"/>
</dbReference>
<dbReference type="SUPFAM" id="SSF52799">
    <property type="entry name" value="(Phosphotyrosine protein) phosphatases II"/>
    <property type="match status" value="1"/>
</dbReference>
<organism evidence="5 6">
    <name type="scientific">Maudiozyma saulgeensis</name>
    <dbReference type="NCBI Taxonomy" id="1789683"/>
    <lineage>
        <taxon>Eukaryota</taxon>
        <taxon>Fungi</taxon>
        <taxon>Dikarya</taxon>
        <taxon>Ascomycota</taxon>
        <taxon>Saccharomycotina</taxon>
        <taxon>Saccharomycetes</taxon>
        <taxon>Saccharomycetales</taxon>
        <taxon>Saccharomycetaceae</taxon>
        <taxon>Maudiozyma</taxon>
    </lineage>
</organism>